<feature type="region of interest" description="DHBP synthase" evidence="20">
    <location>
        <begin position="1"/>
        <end position="204"/>
    </location>
</feature>
<dbReference type="InterPro" id="IPR000926">
    <property type="entry name" value="RibA"/>
</dbReference>
<keyword evidence="12 20" id="KW-0862">Zinc</keyword>
<dbReference type="HAMAP" id="MF_00180">
    <property type="entry name" value="RibB"/>
    <property type="match status" value="1"/>
</dbReference>
<evidence type="ECO:0000313" key="22">
    <source>
        <dbReference type="EMBL" id="SUJ18405.1"/>
    </source>
</evidence>
<dbReference type="PANTHER" id="PTHR21327">
    <property type="entry name" value="GTP CYCLOHYDROLASE II-RELATED"/>
    <property type="match status" value="1"/>
</dbReference>
<evidence type="ECO:0000256" key="13">
    <source>
        <dbReference type="ARBA" id="ARBA00022842"/>
    </source>
</evidence>
<feature type="active site" description="Proton acceptor; for GTP cyclohydrolase activity" evidence="20">
    <location>
        <position position="332"/>
    </location>
</feature>
<dbReference type="UniPathway" id="UPA00275">
    <property type="reaction ID" value="UER00399"/>
</dbReference>
<evidence type="ECO:0000256" key="3">
    <source>
        <dbReference type="ARBA" id="ARBA00002284"/>
    </source>
</evidence>
<dbReference type="Pfam" id="PF00925">
    <property type="entry name" value="GTP_cyclohydro2"/>
    <property type="match status" value="1"/>
</dbReference>
<keyword evidence="10 20" id="KW-0547">Nucleotide-binding</keyword>
<dbReference type="Proteomes" id="UP000254893">
    <property type="component" value="Unassembled WGS sequence"/>
</dbReference>
<dbReference type="RefSeq" id="WP_003011860.1">
    <property type="nucleotide sequence ID" value="NZ_CP068082.1"/>
</dbReference>
<comment type="similarity">
    <text evidence="6 20">In the N-terminal section; belongs to the DHBP synthase family.</text>
</comment>
<comment type="catalytic activity">
    <reaction evidence="19 20">
        <text>GTP + 4 H2O = 2,5-diamino-6-hydroxy-4-(5-phosphoribosylamino)-pyrimidine + formate + 2 phosphate + 3 H(+)</text>
        <dbReference type="Rhea" id="RHEA:23704"/>
        <dbReference type="ChEBI" id="CHEBI:15377"/>
        <dbReference type="ChEBI" id="CHEBI:15378"/>
        <dbReference type="ChEBI" id="CHEBI:15740"/>
        <dbReference type="ChEBI" id="CHEBI:37565"/>
        <dbReference type="ChEBI" id="CHEBI:43474"/>
        <dbReference type="ChEBI" id="CHEBI:58614"/>
        <dbReference type="EC" id="3.5.4.25"/>
    </reaction>
</comment>
<evidence type="ECO:0000256" key="14">
    <source>
        <dbReference type="ARBA" id="ARBA00023134"/>
    </source>
</evidence>
<feature type="site" description="Essential for DHBP synthase activity" evidence="20">
    <location>
        <position position="167"/>
    </location>
</feature>
<evidence type="ECO:0000256" key="10">
    <source>
        <dbReference type="ARBA" id="ARBA00022741"/>
    </source>
</evidence>
<dbReference type="FunFam" id="3.90.870.10:FF:000001">
    <property type="entry name" value="Riboflavin biosynthesis protein RibBA"/>
    <property type="match status" value="1"/>
</dbReference>
<dbReference type="CDD" id="cd00641">
    <property type="entry name" value="GTP_cyclohydro2"/>
    <property type="match status" value="1"/>
</dbReference>
<evidence type="ECO:0000256" key="5">
    <source>
        <dbReference type="ARBA" id="ARBA00004904"/>
    </source>
</evidence>
<dbReference type="Gene3D" id="3.90.870.10">
    <property type="entry name" value="DHBP synthase"/>
    <property type="match status" value="1"/>
</dbReference>
<feature type="binding site" evidence="20">
    <location>
        <position position="30"/>
    </location>
    <ligand>
        <name>Mg(2+)</name>
        <dbReference type="ChEBI" id="CHEBI:18420"/>
        <label>1</label>
    </ligand>
</feature>
<protein>
    <recommendedName>
        <fullName evidence="20">Riboflavin biosynthesis protein RibBA</fullName>
    </recommendedName>
    <domain>
        <recommendedName>
            <fullName evidence="20">3,4-dihydroxy-2-butanone 4-phosphate synthase</fullName>
            <shortName evidence="20">DHBP synthase</shortName>
            <ecNumber evidence="20">4.1.99.12</ecNumber>
        </recommendedName>
    </domain>
    <domain>
        <recommendedName>
            <fullName evidence="20">GTP cyclohydrolase-2</fullName>
            <ecNumber evidence="20">3.5.4.25</ecNumber>
        </recommendedName>
        <alternativeName>
            <fullName evidence="20">GTP cyclohydrolase II</fullName>
        </alternativeName>
    </domain>
</protein>
<dbReference type="EC" id="3.5.4.25" evidence="20"/>
<dbReference type="InterPro" id="IPR036144">
    <property type="entry name" value="RibA-like_sf"/>
</dbReference>
<evidence type="ECO:0000256" key="6">
    <source>
        <dbReference type="ARBA" id="ARBA00005520"/>
    </source>
</evidence>
<dbReference type="GO" id="GO:0009231">
    <property type="term" value="P:riboflavin biosynthetic process"/>
    <property type="evidence" value="ECO:0007669"/>
    <property type="project" value="UniProtKB-UniRule"/>
</dbReference>
<feature type="binding site" evidence="20">
    <location>
        <position position="34"/>
    </location>
    <ligand>
        <name>D-ribulose 5-phosphate</name>
        <dbReference type="ChEBI" id="CHEBI:58121"/>
    </ligand>
</feature>
<comment type="catalytic activity">
    <reaction evidence="1 20">
        <text>D-ribulose 5-phosphate = (2S)-2-hydroxy-3-oxobutyl phosphate + formate + H(+)</text>
        <dbReference type="Rhea" id="RHEA:18457"/>
        <dbReference type="ChEBI" id="CHEBI:15378"/>
        <dbReference type="ChEBI" id="CHEBI:15740"/>
        <dbReference type="ChEBI" id="CHEBI:58121"/>
        <dbReference type="ChEBI" id="CHEBI:58830"/>
        <dbReference type="EC" id="4.1.99.12"/>
    </reaction>
</comment>
<comment type="cofactor">
    <cofactor evidence="20">
        <name>Mg(2+)</name>
        <dbReference type="ChEBI" id="CHEBI:18420"/>
    </cofactor>
    <cofactor evidence="20">
        <name>Mn(2+)</name>
        <dbReference type="ChEBI" id="CHEBI:29035"/>
    </cofactor>
    <text evidence="20">Binds 2 divalent metal cations per subunit. Magnesium or manganese.</text>
</comment>
<dbReference type="Pfam" id="PF00926">
    <property type="entry name" value="DHBP_synthase"/>
    <property type="match status" value="1"/>
</dbReference>
<sequence>MEIKLNSIEEAIADIQAGKVIIVVDDEDRENEGDFVTAARNATPEIINFMATHGRGLVCAPLTKERCDELGLDLMVGQNTAVYETNFTVSVDLQGYGCTTGISASDRSKTIKALIDPNIRPEELGRPGHIFPLIAKDGGVLRRTGHTEATVDLARLAGFEPAGVLVEILKEDGEMARLPELIEVAKRFDLKIISIEDLIEYRLKHDSLINEEVTVNMPTEYGDFQLKAYTQKDTGAQHLALYKGEWKEDEPILVRVHSSCMTGDIFGSCRCDCGPQLHKAMEMIQQEGKGVIVYMNQEGRGIGLINKLHAYKLQEGGVDTVDANLQLGFKADLRDYGVGAQILRNLGVTKMRLMSNNPTKRAGLVGYGLEIIENVPIEIQANQYNEEYLKTKRDRMGHTIMKNL</sequence>
<reference evidence="22 23" key="1">
    <citation type="submission" date="2018-06" db="EMBL/GenBank/DDBJ databases">
        <authorList>
            <consortium name="Pathogen Informatics"/>
            <person name="Doyle S."/>
        </authorList>
    </citation>
    <scope>NUCLEOTIDE SEQUENCE [LARGE SCALE GENOMIC DNA]</scope>
    <source>
        <strain evidence="22 23">NCTC11388</strain>
    </source>
</reference>
<evidence type="ECO:0000256" key="17">
    <source>
        <dbReference type="ARBA" id="ARBA00023268"/>
    </source>
</evidence>
<dbReference type="SUPFAM" id="SSF55821">
    <property type="entry name" value="YrdC/RibB"/>
    <property type="match status" value="1"/>
</dbReference>
<accession>A0A380CFQ7</accession>
<keyword evidence="14 20" id="KW-0342">GTP-binding</keyword>
<gene>
    <name evidence="20 22" type="primary">ribBA</name>
    <name evidence="22" type="ORF">NCTC11388_02777</name>
</gene>
<dbReference type="GO" id="GO:0005525">
    <property type="term" value="F:GTP binding"/>
    <property type="evidence" value="ECO:0007669"/>
    <property type="project" value="UniProtKB-KW"/>
</dbReference>
<dbReference type="GO" id="GO:0008270">
    <property type="term" value="F:zinc ion binding"/>
    <property type="evidence" value="ECO:0007669"/>
    <property type="project" value="UniProtKB-UniRule"/>
</dbReference>
<evidence type="ECO:0000256" key="4">
    <source>
        <dbReference type="ARBA" id="ARBA00004853"/>
    </source>
</evidence>
<feature type="binding site" evidence="20">
    <location>
        <position position="30"/>
    </location>
    <ligand>
        <name>Mg(2+)</name>
        <dbReference type="ChEBI" id="CHEBI:18420"/>
        <label>2</label>
    </ligand>
</feature>
<feature type="binding site" evidence="20">
    <location>
        <position position="276"/>
    </location>
    <ligand>
        <name>GTP</name>
        <dbReference type="ChEBI" id="CHEBI:37565"/>
    </ligand>
</feature>
<proteinExistence type="inferred from homology"/>
<evidence type="ECO:0000313" key="23">
    <source>
        <dbReference type="Proteomes" id="UP000254893"/>
    </source>
</evidence>
<dbReference type="HAMAP" id="MF_01283">
    <property type="entry name" value="RibBA"/>
    <property type="match status" value="1"/>
</dbReference>
<name>A0A380CFQ7_SPHSI</name>
<dbReference type="GO" id="GO:0000287">
    <property type="term" value="F:magnesium ion binding"/>
    <property type="evidence" value="ECO:0007669"/>
    <property type="project" value="UniProtKB-UniRule"/>
</dbReference>
<comment type="similarity">
    <text evidence="7 20">In the C-terminal section; belongs to the GTP cyclohydrolase II family.</text>
</comment>
<comment type="pathway">
    <text evidence="5 20">Cofactor biosynthesis; riboflavin biosynthesis; 2-hydroxy-3-oxobutyl phosphate from D-ribulose 5-phosphate: step 1/1.</text>
</comment>
<evidence type="ECO:0000256" key="12">
    <source>
        <dbReference type="ARBA" id="ARBA00022833"/>
    </source>
</evidence>
<feature type="binding site" evidence="20">
    <location>
        <position position="146"/>
    </location>
    <ligand>
        <name>Mg(2+)</name>
        <dbReference type="ChEBI" id="CHEBI:18420"/>
        <label>2</label>
    </ligand>
</feature>
<comment type="cofactor">
    <cofactor evidence="20">
        <name>Zn(2+)</name>
        <dbReference type="ChEBI" id="CHEBI:29105"/>
    </cofactor>
    <text evidence="20">Binds 1 zinc ion per subunit.</text>
</comment>
<dbReference type="FunFam" id="3.40.50.10990:FF:000001">
    <property type="entry name" value="Riboflavin biosynthesis protein RibBA"/>
    <property type="match status" value="1"/>
</dbReference>
<feature type="binding site" evidence="20">
    <location>
        <position position="260"/>
    </location>
    <ligand>
        <name>Zn(2+)</name>
        <dbReference type="ChEBI" id="CHEBI:29105"/>
        <note>catalytic</note>
    </ligand>
</feature>
<evidence type="ECO:0000256" key="20">
    <source>
        <dbReference type="HAMAP-Rule" id="MF_01283"/>
    </source>
</evidence>
<evidence type="ECO:0000256" key="11">
    <source>
        <dbReference type="ARBA" id="ARBA00022801"/>
    </source>
</evidence>
<evidence type="ECO:0000256" key="7">
    <source>
        <dbReference type="ARBA" id="ARBA00008976"/>
    </source>
</evidence>
<dbReference type="SUPFAM" id="SSF142695">
    <property type="entry name" value="RibA-like"/>
    <property type="match status" value="1"/>
</dbReference>
<dbReference type="InterPro" id="IPR017945">
    <property type="entry name" value="DHBP_synth_RibB-like_a/b_dom"/>
</dbReference>
<evidence type="ECO:0000256" key="9">
    <source>
        <dbReference type="ARBA" id="ARBA00022723"/>
    </source>
</evidence>
<dbReference type="HAMAP" id="MF_00179">
    <property type="entry name" value="RibA"/>
    <property type="match status" value="1"/>
</dbReference>
<organism evidence="22 23">
    <name type="scientific">Sphingobacterium spiritivorum</name>
    <name type="common">Flavobacterium spiritivorum</name>
    <dbReference type="NCBI Taxonomy" id="258"/>
    <lineage>
        <taxon>Bacteria</taxon>
        <taxon>Pseudomonadati</taxon>
        <taxon>Bacteroidota</taxon>
        <taxon>Sphingobacteriia</taxon>
        <taxon>Sphingobacteriales</taxon>
        <taxon>Sphingobacteriaceae</taxon>
        <taxon>Sphingobacterium</taxon>
    </lineage>
</organism>
<feature type="binding site" evidence="20">
    <location>
        <begin position="143"/>
        <end position="147"/>
    </location>
    <ligand>
        <name>D-ribulose 5-phosphate</name>
        <dbReference type="ChEBI" id="CHEBI:58121"/>
    </ligand>
</feature>
<feature type="binding site" evidence="20">
    <location>
        <position position="355"/>
    </location>
    <ligand>
        <name>GTP</name>
        <dbReference type="ChEBI" id="CHEBI:37565"/>
    </ligand>
</feature>
<dbReference type="EC" id="4.1.99.12" evidence="20"/>
<feature type="binding site" evidence="20">
    <location>
        <begin position="29"/>
        <end position="30"/>
    </location>
    <ligand>
        <name>D-ribulose 5-phosphate</name>
        <dbReference type="ChEBI" id="CHEBI:58121"/>
    </ligand>
</feature>
<dbReference type="EMBL" id="UGYW01000002">
    <property type="protein sequence ID" value="SUJ18405.1"/>
    <property type="molecule type" value="Genomic_DNA"/>
</dbReference>
<keyword evidence="15 20" id="KW-0464">Manganese</keyword>
<feature type="binding site" evidence="20">
    <location>
        <position position="360"/>
    </location>
    <ligand>
        <name>GTP</name>
        <dbReference type="ChEBI" id="CHEBI:37565"/>
    </ligand>
</feature>
<keyword evidence="16 20" id="KW-0456">Lyase</keyword>
<evidence type="ECO:0000256" key="8">
    <source>
        <dbReference type="ARBA" id="ARBA00022619"/>
    </source>
</evidence>
<evidence type="ECO:0000259" key="21">
    <source>
        <dbReference type="Pfam" id="PF00925"/>
    </source>
</evidence>
<evidence type="ECO:0000256" key="18">
    <source>
        <dbReference type="ARBA" id="ARBA00043932"/>
    </source>
</evidence>
<evidence type="ECO:0000256" key="16">
    <source>
        <dbReference type="ARBA" id="ARBA00023239"/>
    </source>
</evidence>
<comment type="cofactor">
    <cofactor evidence="2">
        <name>Mn(2+)</name>
        <dbReference type="ChEBI" id="CHEBI:29035"/>
    </cofactor>
</comment>
<feature type="binding site" evidence="20">
    <location>
        <position position="167"/>
    </location>
    <ligand>
        <name>D-ribulose 5-phosphate</name>
        <dbReference type="ChEBI" id="CHEBI:58121"/>
    </ligand>
</feature>
<evidence type="ECO:0000256" key="1">
    <source>
        <dbReference type="ARBA" id="ARBA00000141"/>
    </source>
</evidence>
<evidence type="ECO:0000256" key="2">
    <source>
        <dbReference type="ARBA" id="ARBA00001936"/>
    </source>
</evidence>
<keyword evidence="9 20" id="KW-0479">Metal-binding</keyword>
<keyword evidence="11 20" id="KW-0378">Hydrolase</keyword>
<feature type="binding site" evidence="20">
    <location>
        <begin position="255"/>
        <end position="259"/>
    </location>
    <ligand>
        <name>GTP</name>
        <dbReference type="ChEBI" id="CHEBI:37565"/>
    </ligand>
</feature>
<dbReference type="GO" id="GO:0008686">
    <property type="term" value="F:3,4-dihydroxy-2-butanone-4-phosphate synthase activity"/>
    <property type="evidence" value="ECO:0007669"/>
    <property type="project" value="UniProtKB-UniRule"/>
</dbReference>
<evidence type="ECO:0000256" key="19">
    <source>
        <dbReference type="ARBA" id="ARBA00049295"/>
    </source>
</evidence>
<evidence type="ECO:0000256" key="15">
    <source>
        <dbReference type="ARBA" id="ARBA00023211"/>
    </source>
</evidence>
<keyword evidence="13 20" id="KW-0460">Magnesium</keyword>
<feature type="binding site" evidence="20">
    <location>
        <position position="273"/>
    </location>
    <ligand>
        <name>Zn(2+)</name>
        <dbReference type="ChEBI" id="CHEBI:29105"/>
        <note>catalytic</note>
    </ligand>
</feature>
<dbReference type="GO" id="GO:0005829">
    <property type="term" value="C:cytosol"/>
    <property type="evidence" value="ECO:0007669"/>
    <property type="project" value="TreeGrafter"/>
</dbReference>
<keyword evidence="8 20" id="KW-0686">Riboflavin biosynthesis</keyword>
<dbReference type="PIRSF" id="PIRSF001259">
    <property type="entry name" value="RibA"/>
    <property type="match status" value="1"/>
</dbReference>
<feature type="region of interest" description="GTP cyclohydrolase II" evidence="20">
    <location>
        <begin position="205"/>
        <end position="404"/>
    </location>
</feature>
<dbReference type="NCBIfam" id="TIGR00506">
    <property type="entry name" value="ribB"/>
    <property type="match status" value="1"/>
</dbReference>
<comment type="function">
    <text evidence="18 20">Catalyzes the conversion of GTP to 2,5-diamino-6-ribosylamino-4(3H)-pyrimidinone 5'-phosphate (DARP), formate and pyrophosphate.</text>
</comment>
<feature type="domain" description="GTP cyclohydrolase II" evidence="21">
    <location>
        <begin position="213"/>
        <end position="376"/>
    </location>
</feature>
<feature type="site" description="Essential for DHBP synthase activity" evidence="20">
    <location>
        <position position="129"/>
    </location>
</feature>
<dbReference type="PANTHER" id="PTHR21327:SF18">
    <property type="entry name" value="3,4-DIHYDROXY-2-BUTANONE 4-PHOSPHATE SYNTHASE"/>
    <property type="match status" value="1"/>
</dbReference>
<dbReference type="NCBIfam" id="NF006803">
    <property type="entry name" value="PRK09311.1"/>
    <property type="match status" value="1"/>
</dbReference>
<dbReference type="Gene3D" id="3.40.50.10990">
    <property type="entry name" value="GTP cyclohydrolase II"/>
    <property type="match status" value="1"/>
</dbReference>
<dbReference type="NCBIfam" id="TIGR00505">
    <property type="entry name" value="ribA"/>
    <property type="match status" value="1"/>
</dbReference>
<dbReference type="InterPro" id="IPR000422">
    <property type="entry name" value="DHBP_synthase_RibB"/>
</dbReference>
<dbReference type="NCBIfam" id="NF001591">
    <property type="entry name" value="PRK00393.1"/>
    <property type="match status" value="1"/>
</dbReference>
<dbReference type="GO" id="GO:0003935">
    <property type="term" value="F:GTP cyclohydrolase II activity"/>
    <property type="evidence" value="ECO:0007669"/>
    <property type="project" value="UniProtKB-UniRule"/>
</dbReference>
<keyword evidence="17 20" id="KW-0511">Multifunctional enzyme</keyword>
<dbReference type="AlphaFoldDB" id="A0A380CFQ7"/>
<feature type="binding site" evidence="20">
    <location>
        <position position="320"/>
    </location>
    <ligand>
        <name>GTP</name>
        <dbReference type="ChEBI" id="CHEBI:37565"/>
    </ligand>
</feature>
<feature type="active site" description="Nucleophile; for GTP cyclohydrolase activity" evidence="20">
    <location>
        <position position="334"/>
    </location>
</feature>
<comment type="function">
    <text evidence="3 20">Catalyzes the conversion of D-ribulose 5-phosphate to formate and 3,4-dihydroxy-2-butanone 4-phosphate.</text>
</comment>
<feature type="binding site" evidence="20">
    <location>
        <position position="271"/>
    </location>
    <ligand>
        <name>Zn(2+)</name>
        <dbReference type="ChEBI" id="CHEBI:29105"/>
        <note>catalytic</note>
    </ligand>
</feature>
<feature type="binding site" evidence="20">
    <location>
        <begin position="298"/>
        <end position="300"/>
    </location>
    <ligand>
        <name>GTP</name>
        <dbReference type="ChEBI" id="CHEBI:37565"/>
    </ligand>
</feature>
<dbReference type="InterPro" id="IPR032677">
    <property type="entry name" value="GTP_cyclohydro_II"/>
</dbReference>
<dbReference type="GO" id="GO:0030145">
    <property type="term" value="F:manganese ion binding"/>
    <property type="evidence" value="ECO:0007669"/>
    <property type="project" value="UniProtKB-UniRule"/>
</dbReference>
<comment type="pathway">
    <text evidence="4 20">Cofactor biosynthesis; riboflavin biosynthesis; 5-amino-6-(D-ribitylamino)uracil from GTP: step 1/4.</text>
</comment>
<dbReference type="InterPro" id="IPR016299">
    <property type="entry name" value="Riboflavin_synth_RibBA"/>
</dbReference>